<organism evidence="1 2">
    <name type="scientific">Exidia glandulosa HHB12029</name>
    <dbReference type="NCBI Taxonomy" id="1314781"/>
    <lineage>
        <taxon>Eukaryota</taxon>
        <taxon>Fungi</taxon>
        <taxon>Dikarya</taxon>
        <taxon>Basidiomycota</taxon>
        <taxon>Agaricomycotina</taxon>
        <taxon>Agaricomycetes</taxon>
        <taxon>Auriculariales</taxon>
        <taxon>Exidiaceae</taxon>
        <taxon>Exidia</taxon>
    </lineage>
</organism>
<gene>
    <name evidence="1" type="ORF">EXIGLDRAFT_767769</name>
</gene>
<dbReference type="InParanoid" id="A0A165IRT9"/>
<dbReference type="AlphaFoldDB" id="A0A165IRT9"/>
<keyword evidence="2" id="KW-1185">Reference proteome</keyword>
<proteinExistence type="predicted"/>
<protein>
    <submittedName>
        <fullName evidence="1">Uncharacterized protein</fullName>
    </submittedName>
</protein>
<name>A0A165IRT9_EXIGL</name>
<evidence type="ECO:0000313" key="1">
    <source>
        <dbReference type="EMBL" id="KZV93786.1"/>
    </source>
</evidence>
<dbReference type="EMBL" id="KV425984">
    <property type="protein sequence ID" value="KZV93786.1"/>
    <property type="molecule type" value="Genomic_DNA"/>
</dbReference>
<dbReference type="Proteomes" id="UP000077266">
    <property type="component" value="Unassembled WGS sequence"/>
</dbReference>
<accession>A0A165IRT9</accession>
<evidence type="ECO:0000313" key="2">
    <source>
        <dbReference type="Proteomes" id="UP000077266"/>
    </source>
</evidence>
<reference evidence="1 2" key="1">
    <citation type="journal article" date="2016" name="Mol. Biol. Evol.">
        <title>Comparative Genomics of Early-Diverging Mushroom-Forming Fungi Provides Insights into the Origins of Lignocellulose Decay Capabilities.</title>
        <authorList>
            <person name="Nagy L.G."/>
            <person name="Riley R."/>
            <person name="Tritt A."/>
            <person name="Adam C."/>
            <person name="Daum C."/>
            <person name="Floudas D."/>
            <person name="Sun H."/>
            <person name="Yadav J.S."/>
            <person name="Pangilinan J."/>
            <person name="Larsson K.H."/>
            <person name="Matsuura K."/>
            <person name="Barry K."/>
            <person name="Labutti K."/>
            <person name="Kuo R."/>
            <person name="Ohm R.A."/>
            <person name="Bhattacharya S.S."/>
            <person name="Shirouzu T."/>
            <person name="Yoshinaga Y."/>
            <person name="Martin F.M."/>
            <person name="Grigoriev I.V."/>
            <person name="Hibbett D.S."/>
        </authorList>
    </citation>
    <scope>NUCLEOTIDE SEQUENCE [LARGE SCALE GENOMIC DNA]</scope>
    <source>
        <strain evidence="1 2">HHB12029</strain>
    </source>
</reference>
<sequence length="225" mass="25456">MDTHLVLLGILRNHHRGQYLLRALLGEAMRCKREGATLLDYILDLEEIHEADCDCDAKIERRVWLICKPLEECWNYVQNFDPSTTTAPVLDLDTRLDSLTLLKHQVHILVDCTSDPSATKYVTVSHGRASVSHRRARLLELPISTDETSFGILVTDPGMIFVDKMHFIAPLFEHGRKPAVLRRPPGSGRSAFLDTVAWYFDTAFHPTTFPRAALEGPDVLQARRG</sequence>